<feature type="domain" description="G5" evidence="3">
    <location>
        <begin position="99"/>
        <end position="179"/>
    </location>
</feature>
<dbReference type="Proteomes" id="UP000095255">
    <property type="component" value="Unassembled WGS sequence"/>
</dbReference>
<dbReference type="SUPFAM" id="SSF50685">
    <property type="entry name" value="Barwin-like endoglucanases"/>
    <property type="match status" value="1"/>
</dbReference>
<organism evidence="4 5">
    <name type="scientific">Desulfuribacillus stibiiarsenatis</name>
    <dbReference type="NCBI Taxonomy" id="1390249"/>
    <lineage>
        <taxon>Bacteria</taxon>
        <taxon>Bacillati</taxon>
        <taxon>Bacillota</taxon>
        <taxon>Desulfuribacillia</taxon>
        <taxon>Desulfuribacillales</taxon>
        <taxon>Desulfuribacillaceae</taxon>
        <taxon>Desulfuribacillus</taxon>
    </lineage>
</organism>
<dbReference type="InterPro" id="IPR011098">
    <property type="entry name" value="G5_dom"/>
</dbReference>
<dbReference type="Pfam" id="PF07501">
    <property type="entry name" value="G5"/>
    <property type="match status" value="1"/>
</dbReference>
<evidence type="ECO:0000313" key="4">
    <source>
        <dbReference type="EMBL" id="OEH84331.1"/>
    </source>
</evidence>
<evidence type="ECO:0000256" key="1">
    <source>
        <dbReference type="ARBA" id="ARBA00022729"/>
    </source>
</evidence>
<keyword evidence="1" id="KW-0732">Signal</keyword>
<dbReference type="Pfam" id="PF03990">
    <property type="entry name" value="DUF348"/>
    <property type="match status" value="1"/>
</dbReference>
<dbReference type="InterPro" id="IPR036908">
    <property type="entry name" value="RlpA-like_sf"/>
</dbReference>
<comment type="caution">
    <text evidence="4">The sequence shown here is derived from an EMBL/GenBank/DDBJ whole genome shotgun (WGS) entry which is preliminary data.</text>
</comment>
<dbReference type="InterPro" id="IPR051933">
    <property type="entry name" value="Resuscitation_pf_RpfB"/>
</dbReference>
<dbReference type="PANTHER" id="PTHR39160">
    <property type="entry name" value="CELL WALL-BINDING PROTEIN YOCH"/>
    <property type="match status" value="1"/>
</dbReference>
<protein>
    <recommendedName>
        <fullName evidence="3">G5 domain-containing protein</fullName>
    </recommendedName>
</protein>
<evidence type="ECO:0000313" key="5">
    <source>
        <dbReference type="Proteomes" id="UP000095255"/>
    </source>
</evidence>
<keyword evidence="5" id="KW-1185">Reference proteome</keyword>
<dbReference type="EMBL" id="MJAT01000039">
    <property type="protein sequence ID" value="OEH84331.1"/>
    <property type="molecule type" value="Genomic_DNA"/>
</dbReference>
<evidence type="ECO:0000259" key="3">
    <source>
        <dbReference type="PROSITE" id="PS51109"/>
    </source>
</evidence>
<dbReference type="OrthoDB" id="9798935at2"/>
<dbReference type="PROSITE" id="PS51109">
    <property type="entry name" value="G5"/>
    <property type="match status" value="1"/>
</dbReference>
<dbReference type="CDD" id="cd14667">
    <property type="entry name" value="3D_containing_proteins"/>
    <property type="match status" value="1"/>
</dbReference>
<dbReference type="GO" id="GO:0009254">
    <property type="term" value="P:peptidoglycan turnover"/>
    <property type="evidence" value="ECO:0007669"/>
    <property type="project" value="InterPro"/>
</dbReference>
<dbReference type="Gene3D" id="2.20.230.10">
    <property type="entry name" value="Resuscitation-promoting factor rpfb"/>
    <property type="match status" value="1"/>
</dbReference>
<keyword evidence="2" id="KW-0812">Transmembrane</keyword>
<dbReference type="InterPro" id="IPR010611">
    <property type="entry name" value="3D_dom"/>
</dbReference>
<dbReference type="RefSeq" id="WP_069703314.1">
    <property type="nucleotide sequence ID" value="NZ_MJAT01000039.1"/>
</dbReference>
<proteinExistence type="predicted"/>
<dbReference type="Gene3D" id="2.40.40.10">
    <property type="entry name" value="RlpA-like domain"/>
    <property type="match status" value="1"/>
</dbReference>
<accession>A0A1E5L2P3</accession>
<evidence type="ECO:0000256" key="2">
    <source>
        <dbReference type="SAM" id="Phobius"/>
    </source>
</evidence>
<dbReference type="Pfam" id="PF06725">
    <property type="entry name" value="3D"/>
    <property type="match status" value="1"/>
</dbReference>
<feature type="transmembrane region" description="Helical" evidence="2">
    <location>
        <begin position="15"/>
        <end position="33"/>
    </location>
</feature>
<sequence length="299" mass="33503">MNLKAWEFLRTNHQWFLLFSMFCLFVGSLVFFVDLETVENTFKTSKEVEVVVDGVSLNVKTRSATAEDILKELGIYIGEDDLVVPGADAIVNTGDSIEVLRITKEFLTEQKKVAVETVFEERKDMEVGKKVEVQKGQEGILELTTEVVFVNGEEQERNIVAEELVQEPKNRVVALGIKDIITRDGVTFSVSKVIDSAELTAYSAGFVHTGKNPGDKWYGRTATGTYVQEGRTVAVDPKTIPLGWWMYIEGYGFRRAEDTGGAVKNKRIDMYFDEGTLSKPFGLKKGVKVWVIGPNDPRQ</sequence>
<gene>
    <name evidence="4" type="ORF">BHU72_11030</name>
</gene>
<dbReference type="STRING" id="1390249.BHU72_11030"/>
<keyword evidence="2" id="KW-0472">Membrane</keyword>
<name>A0A1E5L2P3_9FIRM</name>
<dbReference type="SMART" id="SM01208">
    <property type="entry name" value="G5"/>
    <property type="match status" value="1"/>
</dbReference>
<dbReference type="AlphaFoldDB" id="A0A1E5L2P3"/>
<reference evidence="4 5" key="1">
    <citation type="submission" date="2016-09" db="EMBL/GenBank/DDBJ databases">
        <title>Desulfuribacillus arsenicus sp. nov., an obligately anaerobic, dissimilatory arsenic- and antimonate-reducing bacterium isolated from anoxic sediments.</title>
        <authorList>
            <person name="Abin C.A."/>
            <person name="Hollibaugh J.T."/>
        </authorList>
    </citation>
    <scope>NUCLEOTIDE SEQUENCE [LARGE SCALE GENOMIC DNA]</scope>
    <source>
        <strain evidence="4 5">MLFW-2</strain>
    </source>
</reference>
<dbReference type="InterPro" id="IPR059180">
    <property type="entry name" value="3D_YorM"/>
</dbReference>
<keyword evidence="2" id="KW-1133">Transmembrane helix</keyword>
<dbReference type="InterPro" id="IPR007137">
    <property type="entry name" value="DUF348"/>
</dbReference>
<dbReference type="PANTHER" id="PTHR39160:SF4">
    <property type="entry name" value="RESUSCITATION-PROMOTING FACTOR RPFB"/>
    <property type="match status" value="1"/>
</dbReference>
<dbReference type="GO" id="GO:0004553">
    <property type="term" value="F:hydrolase activity, hydrolyzing O-glycosyl compounds"/>
    <property type="evidence" value="ECO:0007669"/>
    <property type="project" value="InterPro"/>
</dbReference>
<dbReference type="GO" id="GO:0019867">
    <property type="term" value="C:outer membrane"/>
    <property type="evidence" value="ECO:0007669"/>
    <property type="project" value="InterPro"/>
</dbReference>